<dbReference type="NCBIfam" id="TIGR03506">
    <property type="entry name" value="FlgEFG_subfam"/>
    <property type="match status" value="1"/>
</dbReference>
<gene>
    <name evidence="6" type="primary">flhO</name>
    <name evidence="6" type="ORF">GCA01S_003_00350</name>
</gene>
<organism evidence="6 7">
    <name type="scientific">Parageobacillus caldoxylosilyticus NBRC 107762</name>
    <dbReference type="NCBI Taxonomy" id="1220594"/>
    <lineage>
        <taxon>Bacteria</taxon>
        <taxon>Bacillati</taxon>
        <taxon>Bacillota</taxon>
        <taxon>Bacilli</taxon>
        <taxon>Bacillales</taxon>
        <taxon>Anoxybacillaceae</taxon>
        <taxon>Saccharococcus</taxon>
    </lineage>
</organism>
<dbReference type="InterPro" id="IPR037925">
    <property type="entry name" value="FlgE/F/G-like"/>
</dbReference>
<accession>A0A023DAJ2</accession>
<evidence type="ECO:0000256" key="1">
    <source>
        <dbReference type="ARBA" id="ARBA00009677"/>
    </source>
</evidence>
<dbReference type="Pfam" id="PF22692">
    <property type="entry name" value="LlgE_F_G_D1"/>
    <property type="match status" value="1"/>
</dbReference>
<dbReference type="RefSeq" id="WP_042406700.1">
    <property type="nucleotide sequence ID" value="NZ_BAWO01000003.1"/>
</dbReference>
<dbReference type="PANTHER" id="PTHR30435">
    <property type="entry name" value="FLAGELLAR PROTEIN"/>
    <property type="match status" value="1"/>
</dbReference>
<dbReference type="SUPFAM" id="SSF117143">
    <property type="entry name" value="Flagellar hook protein flgE"/>
    <property type="match status" value="1"/>
</dbReference>
<keyword evidence="6" id="KW-0969">Cilium</keyword>
<dbReference type="Proteomes" id="UP000023561">
    <property type="component" value="Unassembled WGS sequence"/>
</dbReference>
<feature type="domain" description="Flagellar hook protein FlgE/F/G-like D1" evidence="5">
    <location>
        <begin position="117"/>
        <end position="180"/>
    </location>
</feature>
<keyword evidence="2" id="KW-0975">Bacterial flagellum</keyword>
<reference evidence="6 7" key="1">
    <citation type="submission" date="2014-04" db="EMBL/GenBank/DDBJ databases">
        <title>Whole genome shotgun sequence of Geobacillus caldoxylosilyticus NBRC 107762.</title>
        <authorList>
            <person name="Hosoyama A."/>
            <person name="Hosoyama Y."/>
            <person name="Katano-Makiyama Y."/>
            <person name="Tsuchikane K."/>
            <person name="Ohji S."/>
            <person name="Ichikawa N."/>
            <person name="Yamazoe A."/>
            <person name="Fujita N."/>
        </authorList>
    </citation>
    <scope>NUCLEOTIDE SEQUENCE [LARGE SCALE GENOMIC DNA]</scope>
    <source>
        <strain evidence="6 7">NBRC 107762</strain>
    </source>
</reference>
<evidence type="ECO:0000256" key="2">
    <source>
        <dbReference type="RuleBase" id="RU362116"/>
    </source>
</evidence>
<evidence type="ECO:0000313" key="6">
    <source>
        <dbReference type="EMBL" id="GAJ38369.1"/>
    </source>
</evidence>
<feature type="domain" description="Flagellar basal-body/hook protein C-terminal" evidence="4">
    <location>
        <begin position="228"/>
        <end position="272"/>
    </location>
</feature>
<dbReference type="InterPro" id="IPR001444">
    <property type="entry name" value="Flag_bb_rod_N"/>
</dbReference>
<proteinExistence type="inferred from homology"/>
<name>A0A023DAJ2_9BACL</name>
<protein>
    <submittedName>
        <fullName evidence="6">Flagellar basal-body rod protein FlhO</fullName>
    </submittedName>
</protein>
<comment type="subcellular location">
    <subcellularLocation>
        <location evidence="2">Bacterial flagellum basal body</location>
    </subcellularLocation>
</comment>
<keyword evidence="7" id="KW-1185">Reference proteome</keyword>
<sequence length="278" mass="30449">MLRGLYTAASGMLTQQRRVEMLTNNIANANTPGYKADQAALRAFPELLLSRLDAANVSAKTPRSFLLQPAIGPFNTGVYMQELIPNFRQGDIKETGQRTDIALVNGTLPVDAATGQQGALFFVVQNENGDIRYTRNGNFTINPQGFLTTNDGWYVLDENGRRIQLPSADFTVGTDGTITAGNNRIARINIALAANPNTLVKEGNGLFRSDNGTLPSALGNPNVTYALRQGFIERSNVDLDRTMTELLSAYRAFEANQKIVQAYDRSMDKAVNEVGRLR</sequence>
<dbReference type="GO" id="GO:0009425">
    <property type="term" value="C:bacterial-type flagellum basal body"/>
    <property type="evidence" value="ECO:0007669"/>
    <property type="project" value="UniProtKB-SubCell"/>
</dbReference>
<comment type="caution">
    <text evidence="6">The sequence shown here is derived from an EMBL/GenBank/DDBJ whole genome shotgun (WGS) entry which is preliminary data.</text>
</comment>
<dbReference type="InterPro" id="IPR019776">
    <property type="entry name" value="Flagellar_basal_body_rod_CS"/>
</dbReference>
<evidence type="ECO:0000313" key="7">
    <source>
        <dbReference type="Proteomes" id="UP000023561"/>
    </source>
</evidence>
<feature type="domain" description="Flagellar basal body rod protein N-terminal" evidence="3">
    <location>
        <begin position="5"/>
        <end position="35"/>
    </location>
</feature>
<dbReference type="Pfam" id="PF00460">
    <property type="entry name" value="Flg_bb_rod"/>
    <property type="match status" value="1"/>
</dbReference>
<keyword evidence="6" id="KW-0966">Cell projection</keyword>
<dbReference type="InterPro" id="IPR010930">
    <property type="entry name" value="Flg_bb/hook_C_dom"/>
</dbReference>
<evidence type="ECO:0000259" key="4">
    <source>
        <dbReference type="Pfam" id="PF06429"/>
    </source>
</evidence>
<dbReference type="EMBL" id="BAWO01000003">
    <property type="protein sequence ID" value="GAJ38369.1"/>
    <property type="molecule type" value="Genomic_DNA"/>
</dbReference>
<dbReference type="AlphaFoldDB" id="A0A023DAJ2"/>
<dbReference type="Pfam" id="PF06429">
    <property type="entry name" value="Flg_bbr_C"/>
    <property type="match status" value="1"/>
</dbReference>
<evidence type="ECO:0000259" key="5">
    <source>
        <dbReference type="Pfam" id="PF22692"/>
    </source>
</evidence>
<dbReference type="PANTHER" id="PTHR30435:SF19">
    <property type="entry name" value="FLAGELLAR BASAL-BODY ROD PROTEIN FLGG"/>
    <property type="match status" value="1"/>
</dbReference>
<dbReference type="OrthoDB" id="9800375at2"/>
<evidence type="ECO:0000259" key="3">
    <source>
        <dbReference type="Pfam" id="PF00460"/>
    </source>
</evidence>
<dbReference type="PROSITE" id="PS00588">
    <property type="entry name" value="FLAGELLA_BB_ROD"/>
    <property type="match status" value="1"/>
</dbReference>
<keyword evidence="6" id="KW-0282">Flagellum</keyword>
<dbReference type="InterPro" id="IPR020013">
    <property type="entry name" value="Flagellar_FlgE/F/G"/>
</dbReference>
<dbReference type="InterPro" id="IPR053967">
    <property type="entry name" value="LlgE_F_G-like_D1"/>
</dbReference>
<comment type="similarity">
    <text evidence="1 2">Belongs to the flagella basal body rod proteins family.</text>
</comment>
<dbReference type="GO" id="GO:0071978">
    <property type="term" value="P:bacterial-type flagellum-dependent swarming motility"/>
    <property type="evidence" value="ECO:0007669"/>
    <property type="project" value="TreeGrafter"/>
</dbReference>